<accession>A0A2S4M7G0</accession>
<dbReference type="Pfam" id="PF19788">
    <property type="entry name" value="DUF6272"/>
    <property type="match status" value="1"/>
</dbReference>
<evidence type="ECO:0000313" key="2">
    <source>
        <dbReference type="Proteomes" id="UP000237381"/>
    </source>
</evidence>
<sequence length="211" mass="23640">MARRPIAPRRRHLIFCTCLRLLIKLMSELLEQNSAFLELAQQRNLIFWHKGYFSQSIVAAMSEVVKLQLEVAGVNGSTRRKLFSSFIELSQNIVHYSSETLPADQTQGGIREGAMCITSDGERHLLVCINPIATNAVDELREKLEPLRSMSVDEIKQAYKNSLRAETPAESKGAGMGFLTMARDASAPLEFAFHPRDDDPATTLFCLKTII</sequence>
<protein>
    <submittedName>
        <fullName evidence="1">Uncharacterized protein</fullName>
    </submittedName>
</protein>
<dbReference type="NCBIfam" id="NF038262">
    <property type="entry name" value="SiaB_fam_kinase"/>
    <property type="match status" value="1"/>
</dbReference>
<gene>
    <name evidence="1" type="ORF">B0G62_10830</name>
</gene>
<organism evidence="1 2">
    <name type="scientific">Paraburkholderia eburnea</name>
    <dbReference type="NCBI Taxonomy" id="1189126"/>
    <lineage>
        <taxon>Bacteria</taxon>
        <taxon>Pseudomonadati</taxon>
        <taxon>Pseudomonadota</taxon>
        <taxon>Betaproteobacteria</taxon>
        <taxon>Burkholderiales</taxon>
        <taxon>Burkholderiaceae</taxon>
        <taxon>Paraburkholderia</taxon>
    </lineage>
</organism>
<evidence type="ECO:0000313" key="1">
    <source>
        <dbReference type="EMBL" id="POR50539.1"/>
    </source>
</evidence>
<keyword evidence="2" id="KW-1185">Reference proteome</keyword>
<dbReference type="InterPro" id="IPR046239">
    <property type="entry name" value="DUF6272"/>
</dbReference>
<name>A0A2S4M7G0_9BURK</name>
<reference evidence="1 2" key="1">
    <citation type="submission" date="2018-01" db="EMBL/GenBank/DDBJ databases">
        <title>Genomic Encyclopedia of Type Strains, Phase III (KMG-III): the genomes of soil and plant-associated and newly described type strains.</title>
        <authorList>
            <person name="Whitman W."/>
        </authorList>
    </citation>
    <scope>NUCLEOTIDE SEQUENCE [LARGE SCALE GENOMIC DNA]</scope>
    <source>
        <strain evidence="1 2">JCM 18070</strain>
    </source>
</reference>
<proteinExistence type="predicted"/>
<dbReference type="Proteomes" id="UP000237381">
    <property type="component" value="Unassembled WGS sequence"/>
</dbReference>
<dbReference type="EMBL" id="PQGA01000008">
    <property type="protein sequence ID" value="POR50539.1"/>
    <property type="molecule type" value="Genomic_DNA"/>
</dbReference>
<comment type="caution">
    <text evidence="1">The sequence shown here is derived from an EMBL/GenBank/DDBJ whole genome shotgun (WGS) entry which is preliminary data.</text>
</comment>
<dbReference type="AlphaFoldDB" id="A0A2S4M7G0"/>